<keyword evidence="3" id="KW-0285">Flavoprotein</keyword>
<comment type="caution">
    <text evidence="8">The sequence shown here is derived from an EMBL/GenBank/DDBJ whole genome shotgun (WGS) entry which is preliminary data.</text>
</comment>
<accession>A0ABS4ETZ5</accession>
<evidence type="ECO:0000259" key="7">
    <source>
        <dbReference type="Pfam" id="PF16901"/>
    </source>
</evidence>
<evidence type="ECO:0000259" key="6">
    <source>
        <dbReference type="Pfam" id="PF01266"/>
    </source>
</evidence>
<keyword evidence="4" id="KW-0274">FAD</keyword>
<reference evidence="8 9" key="1">
    <citation type="submission" date="2021-03" db="EMBL/GenBank/DDBJ databases">
        <title>Genomic Encyclopedia of Type Strains, Phase IV (KMG-IV): sequencing the most valuable type-strain genomes for metagenomic binning, comparative biology and taxonomic classification.</title>
        <authorList>
            <person name="Goeker M."/>
        </authorList>
    </citation>
    <scope>NUCLEOTIDE SEQUENCE [LARGE SCALE GENOMIC DNA]</scope>
    <source>
        <strain evidence="8 9">DSM 26427</strain>
    </source>
</reference>
<protein>
    <submittedName>
        <fullName evidence="8">Glycerol-3-phosphate dehydrogenase</fullName>
        <ecNumber evidence="8">1.1.5.3</ecNumber>
    </submittedName>
</protein>
<dbReference type="PRINTS" id="PR01001">
    <property type="entry name" value="FADG3PDH"/>
</dbReference>
<evidence type="ECO:0000313" key="9">
    <source>
        <dbReference type="Proteomes" id="UP000823786"/>
    </source>
</evidence>
<dbReference type="SUPFAM" id="SSF51905">
    <property type="entry name" value="FAD/NAD(P)-binding domain"/>
    <property type="match status" value="1"/>
</dbReference>
<sequence length="582" mass="64404">MKREEILDGLRQSPKVDVCVIGGGINGISVFRELALQGLNVLLVEKHDYCSGASSALSRMVHGGLRYLENGEFKLVQESLVERDRLLRNAPHYVAPLPTTVPVFDIFSGLGNGIVRFLGLSRRPSRRGAVAIKAGLSIYDFLTRKRALMPRHQFRGRRTTLTKWPALNPDIKSSATYFDAWVSHPERLGIELLQDGLAATLGAMALNYAELRRTEDGRYRIEDRIGGTAVFVEPKLIINATGGWIDIANQTLFSSDARPAPLMGGTKGSHLIIDNDELRAALADHMIYYENEDGRICILFPYLGKVLVGSTDIRVDDPESVRCEADERDYILQSLAFVLPDIKIRPQEIVFQFAGVRPLPASTDSFTGRIPRDHFCTVVETKDGGPPVLCMIGGKWTTFRSFGELAADMALEKLGRQRRVATTDRPIGGGRAFPSDRAAWISHLAAATGLSARRVVELFGRYGTDAEAIADFIAAGPDMPLPHTGYSARELQFLIRDEAVEHLDDLLLRRTTLAVSGELSLAMMDAVLNLLAQEKRWTMAQRASERTRFLTLLSERHGIDENMLSARNEPRSTECDTTAKSG</sequence>
<organism evidence="8 9">
    <name type="scientific">Rhizobium herbae</name>
    <dbReference type="NCBI Taxonomy" id="508661"/>
    <lineage>
        <taxon>Bacteria</taxon>
        <taxon>Pseudomonadati</taxon>
        <taxon>Pseudomonadota</taxon>
        <taxon>Alphaproteobacteria</taxon>
        <taxon>Hyphomicrobiales</taxon>
        <taxon>Rhizobiaceae</taxon>
        <taxon>Rhizobium/Agrobacterium group</taxon>
        <taxon>Rhizobium</taxon>
    </lineage>
</organism>
<evidence type="ECO:0000313" key="8">
    <source>
        <dbReference type="EMBL" id="MBP1861424.1"/>
    </source>
</evidence>
<dbReference type="Gene3D" id="1.10.8.870">
    <property type="entry name" value="Alpha-glycerophosphate oxidase, cap domain"/>
    <property type="match status" value="1"/>
</dbReference>
<comment type="cofactor">
    <cofactor evidence="1">
        <name>FAD</name>
        <dbReference type="ChEBI" id="CHEBI:57692"/>
    </cofactor>
</comment>
<evidence type="ECO:0000256" key="2">
    <source>
        <dbReference type="ARBA" id="ARBA00007330"/>
    </source>
</evidence>
<dbReference type="InterPro" id="IPR038299">
    <property type="entry name" value="DAO_C_sf"/>
</dbReference>
<evidence type="ECO:0000256" key="3">
    <source>
        <dbReference type="ARBA" id="ARBA00022630"/>
    </source>
</evidence>
<keyword evidence="5 8" id="KW-0560">Oxidoreductase</keyword>
<dbReference type="RefSeq" id="WP_209855647.1">
    <property type="nucleotide sequence ID" value="NZ_JAGGJV010000010.1"/>
</dbReference>
<dbReference type="Proteomes" id="UP000823786">
    <property type="component" value="Unassembled WGS sequence"/>
</dbReference>
<evidence type="ECO:0000256" key="5">
    <source>
        <dbReference type="ARBA" id="ARBA00023002"/>
    </source>
</evidence>
<dbReference type="InterPro" id="IPR036188">
    <property type="entry name" value="FAD/NAD-bd_sf"/>
</dbReference>
<dbReference type="PANTHER" id="PTHR11985:SF15">
    <property type="entry name" value="GLYCEROL-3-PHOSPHATE DEHYDROGENASE, MITOCHONDRIAL"/>
    <property type="match status" value="1"/>
</dbReference>
<gene>
    <name evidence="8" type="ORF">J2Z75_004953</name>
</gene>
<dbReference type="Gene3D" id="3.50.50.60">
    <property type="entry name" value="FAD/NAD(P)-binding domain"/>
    <property type="match status" value="1"/>
</dbReference>
<dbReference type="PANTHER" id="PTHR11985">
    <property type="entry name" value="GLYCEROL-3-PHOSPHATE DEHYDROGENASE"/>
    <property type="match status" value="1"/>
</dbReference>
<dbReference type="GO" id="GO:0004368">
    <property type="term" value="F:glycerol-3-phosphate dehydrogenase (quinone) activity"/>
    <property type="evidence" value="ECO:0007669"/>
    <property type="project" value="UniProtKB-EC"/>
</dbReference>
<feature type="domain" description="Alpha-glycerophosphate oxidase C-terminal" evidence="7">
    <location>
        <begin position="421"/>
        <end position="541"/>
    </location>
</feature>
<name>A0ABS4ETZ5_9HYPH</name>
<dbReference type="Pfam" id="PF01266">
    <property type="entry name" value="DAO"/>
    <property type="match status" value="1"/>
</dbReference>
<dbReference type="InterPro" id="IPR000447">
    <property type="entry name" value="G3P_DH_FAD-dep"/>
</dbReference>
<comment type="similarity">
    <text evidence="2">Belongs to the FAD-dependent glycerol-3-phosphate dehydrogenase family.</text>
</comment>
<dbReference type="EMBL" id="JAGGJV010000010">
    <property type="protein sequence ID" value="MBP1861424.1"/>
    <property type="molecule type" value="Genomic_DNA"/>
</dbReference>
<dbReference type="InterPro" id="IPR006076">
    <property type="entry name" value="FAD-dep_OxRdtase"/>
</dbReference>
<dbReference type="Pfam" id="PF16901">
    <property type="entry name" value="DAO_C"/>
    <property type="match status" value="1"/>
</dbReference>
<evidence type="ECO:0000256" key="1">
    <source>
        <dbReference type="ARBA" id="ARBA00001974"/>
    </source>
</evidence>
<dbReference type="EC" id="1.1.5.3" evidence="8"/>
<proteinExistence type="inferred from homology"/>
<feature type="domain" description="FAD dependent oxidoreductase" evidence="6">
    <location>
        <begin position="17"/>
        <end position="398"/>
    </location>
</feature>
<dbReference type="InterPro" id="IPR031656">
    <property type="entry name" value="DAO_C"/>
</dbReference>
<dbReference type="Gene3D" id="3.30.9.10">
    <property type="entry name" value="D-Amino Acid Oxidase, subunit A, domain 2"/>
    <property type="match status" value="1"/>
</dbReference>
<evidence type="ECO:0000256" key="4">
    <source>
        <dbReference type="ARBA" id="ARBA00022827"/>
    </source>
</evidence>
<keyword evidence="9" id="KW-1185">Reference proteome</keyword>